<dbReference type="EMBL" id="LR796897">
    <property type="protein sequence ID" value="CAB4172879.1"/>
    <property type="molecule type" value="Genomic_DNA"/>
</dbReference>
<proteinExistence type="predicted"/>
<gene>
    <name evidence="1" type="ORF">UFOVP309_58</name>
    <name evidence="2" type="ORF">UFOVP946_6</name>
</gene>
<organism evidence="1">
    <name type="scientific">uncultured Caudovirales phage</name>
    <dbReference type="NCBI Taxonomy" id="2100421"/>
    <lineage>
        <taxon>Viruses</taxon>
        <taxon>Duplodnaviria</taxon>
        <taxon>Heunggongvirae</taxon>
        <taxon>Uroviricota</taxon>
        <taxon>Caudoviricetes</taxon>
        <taxon>Peduoviridae</taxon>
        <taxon>Maltschvirus</taxon>
        <taxon>Maltschvirus maltsch</taxon>
    </lineage>
</organism>
<evidence type="ECO:0000313" key="1">
    <source>
        <dbReference type="EMBL" id="CAB4136683.1"/>
    </source>
</evidence>
<evidence type="ECO:0000313" key="2">
    <source>
        <dbReference type="EMBL" id="CAB4172879.1"/>
    </source>
</evidence>
<reference evidence="1" key="1">
    <citation type="submission" date="2020-04" db="EMBL/GenBank/DDBJ databases">
        <authorList>
            <person name="Chiriac C."/>
            <person name="Salcher M."/>
            <person name="Ghai R."/>
            <person name="Kavagutti S V."/>
        </authorList>
    </citation>
    <scope>NUCLEOTIDE SEQUENCE</scope>
</reference>
<name>A0A6J5LUA3_9CAUD</name>
<sequence>MKTYMTKYEVKYWTEHNDEPTDWYEVVEATNETEALKKFYELNPRIRKISWIKEL</sequence>
<protein>
    <submittedName>
        <fullName evidence="1">Uncharacterized protein</fullName>
    </submittedName>
</protein>
<accession>A0A6J5LUA3</accession>
<dbReference type="EMBL" id="LR796320">
    <property type="protein sequence ID" value="CAB4136683.1"/>
    <property type="molecule type" value="Genomic_DNA"/>
</dbReference>